<feature type="region of interest" description="Disordered" evidence="1">
    <location>
        <begin position="161"/>
        <end position="183"/>
    </location>
</feature>
<feature type="compositionally biased region" description="Polar residues" evidence="1">
    <location>
        <begin position="110"/>
        <end position="123"/>
    </location>
</feature>
<protein>
    <recommendedName>
        <fullName evidence="4">Pentatricopeptide repeat domain-containing protein</fullName>
    </recommendedName>
</protein>
<evidence type="ECO:0008006" key="4">
    <source>
        <dbReference type="Google" id="ProtNLM"/>
    </source>
</evidence>
<evidence type="ECO:0000313" key="3">
    <source>
        <dbReference type="Proteomes" id="UP001610334"/>
    </source>
</evidence>
<proteinExistence type="predicted"/>
<evidence type="ECO:0000313" key="2">
    <source>
        <dbReference type="EMBL" id="KAL2810707.1"/>
    </source>
</evidence>
<feature type="compositionally biased region" description="Polar residues" evidence="1">
    <location>
        <begin position="67"/>
        <end position="102"/>
    </location>
</feature>
<gene>
    <name evidence="2" type="ORF">BJX63DRAFT_308288</name>
</gene>
<accession>A0ABR4H5L0</accession>
<keyword evidence="3" id="KW-1185">Reference proteome</keyword>
<organism evidence="2 3">
    <name type="scientific">Aspergillus granulosus</name>
    <dbReference type="NCBI Taxonomy" id="176169"/>
    <lineage>
        <taxon>Eukaryota</taxon>
        <taxon>Fungi</taxon>
        <taxon>Dikarya</taxon>
        <taxon>Ascomycota</taxon>
        <taxon>Pezizomycotina</taxon>
        <taxon>Eurotiomycetes</taxon>
        <taxon>Eurotiomycetidae</taxon>
        <taxon>Eurotiales</taxon>
        <taxon>Aspergillaceae</taxon>
        <taxon>Aspergillus</taxon>
        <taxon>Aspergillus subgen. Nidulantes</taxon>
    </lineage>
</organism>
<reference evidence="2 3" key="1">
    <citation type="submission" date="2024-07" db="EMBL/GenBank/DDBJ databases">
        <title>Section-level genome sequencing and comparative genomics of Aspergillus sections Usti and Cavernicolus.</title>
        <authorList>
            <consortium name="Lawrence Berkeley National Laboratory"/>
            <person name="Nybo J.L."/>
            <person name="Vesth T.C."/>
            <person name="Theobald S."/>
            <person name="Frisvad J.C."/>
            <person name="Larsen T.O."/>
            <person name="Kjaerboelling I."/>
            <person name="Rothschild-Mancinelli K."/>
            <person name="Lyhne E.K."/>
            <person name="Kogle M.E."/>
            <person name="Barry K."/>
            <person name="Clum A."/>
            <person name="Na H."/>
            <person name="Ledsgaard L."/>
            <person name="Lin J."/>
            <person name="Lipzen A."/>
            <person name="Kuo A."/>
            <person name="Riley R."/>
            <person name="Mondo S."/>
            <person name="Labutti K."/>
            <person name="Haridas S."/>
            <person name="Pangalinan J."/>
            <person name="Salamov A.A."/>
            <person name="Simmons B.A."/>
            <person name="Magnuson J.K."/>
            <person name="Chen J."/>
            <person name="Drula E."/>
            <person name="Henrissat B."/>
            <person name="Wiebenga A."/>
            <person name="Lubbers R.J."/>
            <person name="Gomes A.C."/>
            <person name="Makela M.R."/>
            <person name="Stajich J."/>
            <person name="Grigoriev I.V."/>
            <person name="Mortensen U.H."/>
            <person name="De Vries R.P."/>
            <person name="Baker S.E."/>
            <person name="Andersen M.R."/>
        </authorList>
    </citation>
    <scope>NUCLEOTIDE SEQUENCE [LARGE SCALE GENOMIC DNA]</scope>
    <source>
        <strain evidence="2 3">CBS 588.65</strain>
    </source>
</reference>
<comment type="caution">
    <text evidence="2">The sequence shown here is derived from an EMBL/GenBank/DDBJ whole genome shotgun (WGS) entry which is preliminary data.</text>
</comment>
<evidence type="ECO:0000256" key="1">
    <source>
        <dbReference type="SAM" id="MobiDB-lite"/>
    </source>
</evidence>
<dbReference type="EMBL" id="JBFXLT010000068">
    <property type="protein sequence ID" value="KAL2810707.1"/>
    <property type="molecule type" value="Genomic_DNA"/>
</dbReference>
<feature type="region of interest" description="Disordered" evidence="1">
    <location>
        <begin position="52"/>
        <end position="123"/>
    </location>
</feature>
<sequence>MLSRGGQHIKRCGLSAGFSDHLAVGHVSVADEPLLFLYPRWFTSVSQQRRRSFHTSVSRKRIPDSSPGENPSHPRTTYSQHCQRSLAATSGQKWMSTSSTPMLSKIDIPTENTATPTRPLTNNTSILVGESGKFDAFAGLNAEYDESSDPLFERPQSVITRGRGSSQRYRPGVFKESVPSNHPRLRLPRHEARRMRSRNFWMRNYAPEEHISLYKQLKKMVLAAERRAQFGTSKATSLVQKHELHRKQILVPEETIAVLSGPSWTSTGSETISENIWFVRLHNGCKVHVLPAVESVGQNRKVILTGSEWVTTLVENRIKQTQELQENGDALIDIQKPPVPVFPSLRALNRDGLSAPVVRGVWNTNSISQPPAPWDLVTSNSKDISTVRGFVEHVDELTSSLPIPDNRGHMNKVATALYRLFFNTKTRHLVSTAALNKAISFLLEHGYRPYARALFVRGEHVLTIDTFNLFLKAAARDQNIPLFFQVMRILTRVQIPPNSDTLLAYLSCLNGPTARTKMVKLMEEKGYLQDPTVRRQVIHLTVQDFFTQHLKAGKSVDTFIDNTVTALGRSALSAPLINRMFHITVRLKKLSAMQQLLKLCKINGLPLTASTLRRVIQFFRDDTFSALDYALECLENPKSKLNKAAYEALFLNAFRNRHYNICRVLWRYACMDGMVTNAMKSKLALSLTQNTPKEGRRQQENLWQTSAGKVIVGIDLRSREFPLKQTLLKTIPIEFHDNPVAALMSNSMLQGNERVAQRRAASAILKHDMEVGSWYRPEIRLANMLEAAAELDRQWKDVPRTRNWLMQNAIEVRVKLVGHGYSRE</sequence>
<dbReference type="Proteomes" id="UP001610334">
    <property type="component" value="Unassembled WGS sequence"/>
</dbReference>
<name>A0ABR4H5L0_9EURO</name>